<keyword evidence="2" id="KW-1185">Reference proteome</keyword>
<reference evidence="1" key="2">
    <citation type="submission" date="2025-09" db="UniProtKB">
        <authorList>
            <consortium name="Ensembl"/>
        </authorList>
    </citation>
    <scope>IDENTIFICATION</scope>
</reference>
<organism evidence="1 2">
    <name type="scientific">Athene cunicularia</name>
    <name type="common">Burrowing owl</name>
    <name type="synonym">Speotyto cunicularia</name>
    <dbReference type="NCBI Taxonomy" id="194338"/>
    <lineage>
        <taxon>Eukaryota</taxon>
        <taxon>Metazoa</taxon>
        <taxon>Chordata</taxon>
        <taxon>Craniata</taxon>
        <taxon>Vertebrata</taxon>
        <taxon>Euteleostomi</taxon>
        <taxon>Archelosauria</taxon>
        <taxon>Archosauria</taxon>
        <taxon>Dinosauria</taxon>
        <taxon>Saurischia</taxon>
        <taxon>Theropoda</taxon>
        <taxon>Coelurosauria</taxon>
        <taxon>Aves</taxon>
        <taxon>Neognathae</taxon>
        <taxon>Neoaves</taxon>
        <taxon>Telluraves</taxon>
        <taxon>Strigiformes</taxon>
        <taxon>Strigidae</taxon>
        <taxon>Athene</taxon>
    </lineage>
</organism>
<sequence>SSIPLLFVRTQKSLCCCKQHRRIYFGGKTGISLLFPQNLCQNKSIFPKHFFSDKTVYCNKMQSTLVRDPPSPQIVNCPLGCSNLLFF</sequence>
<dbReference type="Proteomes" id="UP000472269">
    <property type="component" value="Unplaced"/>
</dbReference>
<accession>A0A663N1K3</accession>
<dbReference type="Ensembl" id="ENSACUT00000020005.1">
    <property type="protein sequence ID" value="ENSACUP00000018755.1"/>
    <property type="gene ID" value="ENSACUG00000012597.1"/>
</dbReference>
<reference evidence="1" key="1">
    <citation type="submission" date="2025-08" db="UniProtKB">
        <authorList>
            <consortium name="Ensembl"/>
        </authorList>
    </citation>
    <scope>IDENTIFICATION</scope>
</reference>
<proteinExistence type="predicted"/>
<evidence type="ECO:0000313" key="2">
    <source>
        <dbReference type="Proteomes" id="UP000472269"/>
    </source>
</evidence>
<dbReference type="AlphaFoldDB" id="A0A663N1K3"/>
<name>A0A663N1K3_ATHCN</name>
<protein>
    <submittedName>
        <fullName evidence="1">Uncharacterized protein</fullName>
    </submittedName>
</protein>
<evidence type="ECO:0000313" key="1">
    <source>
        <dbReference type="Ensembl" id="ENSACUP00000018755.1"/>
    </source>
</evidence>